<comment type="caution">
    <text evidence="2">The sequence shown here is derived from an EMBL/GenBank/DDBJ whole genome shotgun (WGS) entry which is preliminary data.</text>
</comment>
<sequence length="122" mass="12510">METLGAIQRPGAFGKASPSGRITLIAVAMATISIWSIGGLFVVSLINRAIIHQSPWIGAIDIAVIATPHAGALLGVAVSEGGMSLAQRLNARPAGWYVVGWIIYGMGVLCAVAGISVSFVLP</sequence>
<keyword evidence="1" id="KW-0812">Transmembrane</keyword>
<keyword evidence="3" id="KW-1185">Reference proteome</keyword>
<keyword evidence="1" id="KW-0472">Membrane</keyword>
<accession>A0ABP4V510</accession>
<name>A0ABP4V510_9ACTN</name>
<dbReference type="RefSeq" id="WP_344315020.1">
    <property type="nucleotide sequence ID" value="NZ_BAAANY010000042.1"/>
</dbReference>
<dbReference type="EMBL" id="BAAANY010000042">
    <property type="protein sequence ID" value="GAA1717657.1"/>
    <property type="molecule type" value="Genomic_DNA"/>
</dbReference>
<evidence type="ECO:0000256" key="1">
    <source>
        <dbReference type="SAM" id="Phobius"/>
    </source>
</evidence>
<gene>
    <name evidence="2" type="ORF">GCM10009765_77690</name>
</gene>
<organism evidence="2 3">
    <name type="scientific">Fodinicola feengrottensis</name>
    <dbReference type="NCBI Taxonomy" id="435914"/>
    <lineage>
        <taxon>Bacteria</taxon>
        <taxon>Bacillati</taxon>
        <taxon>Actinomycetota</taxon>
        <taxon>Actinomycetes</taxon>
        <taxon>Mycobacteriales</taxon>
        <taxon>Fodinicola</taxon>
    </lineage>
</organism>
<evidence type="ECO:0000313" key="2">
    <source>
        <dbReference type="EMBL" id="GAA1717657.1"/>
    </source>
</evidence>
<feature type="transmembrane region" description="Helical" evidence="1">
    <location>
        <begin position="98"/>
        <end position="121"/>
    </location>
</feature>
<proteinExistence type="predicted"/>
<feature type="transmembrane region" description="Helical" evidence="1">
    <location>
        <begin position="58"/>
        <end position="78"/>
    </location>
</feature>
<feature type="transmembrane region" description="Helical" evidence="1">
    <location>
        <begin position="22"/>
        <end position="46"/>
    </location>
</feature>
<evidence type="ECO:0000313" key="3">
    <source>
        <dbReference type="Proteomes" id="UP001500618"/>
    </source>
</evidence>
<keyword evidence="1" id="KW-1133">Transmembrane helix</keyword>
<protein>
    <submittedName>
        <fullName evidence="2">Uncharacterized protein</fullName>
    </submittedName>
</protein>
<dbReference type="Proteomes" id="UP001500618">
    <property type="component" value="Unassembled WGS sequence"/>
</dbReference>
<reference evidence="3" key="1">
    <citation type="journal article" date="2019" name="Int. J. Syst. Evol. Microbiol.">
        <title>The Global Catalogue of Microorganisms (GCM) 10K type strain sequencing project: providing services to taxonomists for standard genome sequencing and annotation.</title>
        <authorList>
            <consortium name="The Broad Institute Genomics Platform"/>
            <consortium name="The Broad Institute Genome Sequencing Center for Infectious Disease"/>
            <person name="Wu L."/>
            <person name="Ma J."/>
        </authorList>
    </citation>
    <scope>NUCLEOTIDE SEQUENCE [LARGE SCALE GENOMIC DNA]</scope>
    <source>
        <strain evidence="3">JCM 14718</strain>
    </source>
</reference>